<proteinExistence type="predicted"/>
<feature type="signal peptide" evidence="1">
    <location>
        <begin position="1"/>
        <end position="28"/>
    </location>
</feature>
<dbReference type="RefSeq" id="WP_146148030.1">
    <property type="nucleotide sequence ID" value="NZ_PVTJ01000003.1"/>
</dbReference>
<gene>
    <name evidence="2" type="ORF">B0I28_103118</name>
</gene>
<keyword evidence="1" id="KW-0732">Signal</keyword>
<dbReference type="Proteomes" id="UP000238176">
    <property type="component" value="Unassembled WGS sequence"/>
</dbReference>
<protein>
    <recommendedName>
        <fullName evidence="4">Secreted protein</fullName>
    </recommendedName>
</protein>
<feature type="chain" id="PRO_5015610298" description="Secreted protein" evidence="1">
    <location>
        <begin position="29"/>
        <end position="136"/>
    </location>
</feature>
<dbReference type="AlphaFoldDB" id="A0A2T0UP14"/>
<comment type="caution">
    <text evidence="2">The sequence shown here is derived from an EMBL/GenBank/DDBJ whole genome shotgun (WGS) entry which is preliminary data.</text>
</comment>
<dbReference type="EMBL" id="PVTJ01000003">
    <property type="protein sequence ID" value="PRY59644.1"/>
    <property type="molecule type" value="Genomic_DNA"/>
</dbReference>
<reference evidence="2 3" key="1">
    <citation type="submission" date="2018-03" db="EMBL/GenBank/DDBJ databases">
        <title>Genomic Encyclopedia of Type Strains, Phase III (KMG-III): the genomes of soil and plant-associated and newly described type strains.</title>
        <authorList>
            <person name="Whitman W."/>
        </authorList>
    </citation>
    <scope>NUCLEOTIDE SEQUENCE [LARGE SCALE GENOMIC DNA]</scope>
    <source>
        <strain evidence="2 3">CGMCC 4.7067</strain>
    </source>
</reference>
<evidence type="ECO:0008006" key="4">
    <source>
        <dbReference type="Google" id="ProtNLM"/>
    </source>
</evidence>
<dbReference type="OrthoDB" id="4247493at2"/>
<organism evidence="2 3">
    <name type="scientific">Glycomyces artemisiae</name>
    <dbReference type="NCBI Taxonomy" id="1076443"/>
    <lineage>
        <taxon>Bacteria</taxon>
        <taxon>Bacillati</taxon>
        <taxon>Actinomycetota</taxon>
        <taxon>Actinomycetes</taxon>
        <taxon>Glycomycetales</taxon>
        <taxon>Glycomycetaceae</taxon>
        <taxon>Glycomyces</taxon>
    </lineage>
</organism>
<keyword evidence="3" id="KW-1185">Reference proteome</keyword>
<evidence type="ECO:0000313" key="2">
    <source>
        <dbReference type="EMBL" id="PRY59644.1"/>
    </source>
</evidence>
<accession>A0A2T0UP14</accession>
<sequence>MKQRIAALMGALALSVIAVLGIASPAMAADEINYAVDADWTGTCTDRRYTPNVEGCVEPGGDILWVKDNAANGYSVKLRWYDLDGSRTGECIDTLGQAKAWTICNKDFTEGHRIRWSLGWNSANGWDYSDWWTTTV</sequence>
<evidence type="ECO:0000256" key="1">
    <source>
        <dbReference type="SAM" id="SignalP"/>
    </source>
</evidence>
<evidence type="ECO:0000313" key="3">
    <source>
        <dbReference type="Proteomes" id="UP000238176"/>
    </source>
</evidence>
<name>A0A2T0UP14_9ACTN</name>